<sequence length="221" mass="24106">MITKARLLLIGLMLGFTPFPALAQQKDEPVGWPYRPKSPDHAVPMPVTPDEAKKAAPKPRKDQPDPETQAADPGRSSSPAPAPSPAKAGDIAPLERFLLPVRPLDFRFEEDRIALNRSEADQLSRLAQRLRAAKDKIIITSRTGSISQDDDDRAQALEHALARALAVRAFLLREGVGIDRITLEAISDPARNKGTALQGAPIDQEAHVAIRVDDHQPPSRP</sequence>
<dbReference type="AlphaFoldDB" id="A0A5A7N7W3"/>
<keyword evidence="5" id="KW-1185">Reference proteome</keyword>
<evidence type="ECO:0000256" key="2">
    <source>
        <dbReference type="SAM" id="SignalP"/>
    </source>
</evidence>
<evidence type="ECO:0000256" key="1">
    <source>
        <dbReference type="SAM" id="MobiDB-lite"/>
    </source>
</evidence>
<dbReference type="Proteomes" id="UP000324996">
    <property type="component" value="Unassembled WGS sequence"/>
</dbReference>
<evidence type="ECO:0000259" key="3">
    <source>
        <dbReference type="Pfam" id="PF00691"/>
    </source>
</evidence>
<proteinExistence type="predicted"/>
<dbReference type="Pfam" id="PF00691">
    <property type="entry name" value="OmpA"/>
    <property type="match status" value="1"/>
</dbReference>
<accession>A0A5A7N7W3</accession>
<feature type="domain" description="OmpA-like" evidence="3">
    <location>
        <begin position="107"/>
        <end position="186"/>
    </location>
</feature>
<dbReference type="InterPro" id="IPR036737">
    <property type="entry name" value="OmpA-like_sf"/>
</dbReference>
<feature type="chain" id="PRO_5023130294" description="OmpA-like domain-containing protein" evidence="2">
    <location>
        <begin position="24"/>
        <end position="221"/>
    </location>
</feature>
<evidence type="ECO:0000313" key="4">
    <source>
        <dbReference type="EMBL" id="GER04411.1"/>
    </source>
</evidence>
<name>A0A5A7N7W3_9PROT</name>
<dbReference type="SUPFAM" id="SSF103088">
    <property type="entry name" value="OmpA-like"/>
    <property type="match status" value="1"/>
</dbReference>
<reference evidence="4 5" key="1">
    <citation type="submission" date="2019-09" db="EMBL/GenBank/DDBJ databases">
        <title>NBRP : Genome information of microbial organism related human and environment.</title>
        <authorList>
            <person name="Hattori M."/>
            <person name="Oshima K."/>
            <person name="Inaba H."/>
            <person name="Suda W."/>
            <person name="Sakamoto M."/>
            <person name="Iino T."/>
            <person name="Kitahara M."/>
            <person name="Oshida Y."/>
            <person name="Iida T."/>
            <person name="Kudo T."/>
            <person name="Itoh T."/>
            <person name="Ohkuma M."/>
        </authorList>
    </citation>
    <scope>NUCLEOTIDE SEQUENCE [LARGE SCALE GENOMIC DNA]</scope>
    <source>
        <strain evidence="4 5">Q-1</strain>
    </source>
</reference>
<organism evidence="4 5">
    <name type="scientific">Iodidimonas nitroreducens</name>
    <dbReference type="NCBI Taxonomy" id="1236968"/>
    <lineage>
        <taxon>Bacteria</taxon>
        <taxon>Pseudomonadati</taxon>
        <taxon>Pseudomonadota</taxon>
        <taxon>Alphaproteobacteria</taxon>
        <taxon>Iodidimonadales</taxon>
        <taxon>Iodidimonadaceae</taxon>
        <taxon>Iodidimonas</taxon>
    </lineage>
</organism>
<feature type="signal peptide" evidence="2">
    <location>
        <begin position="1"/>
        <end position="23"/>
    </location>
</feature>
<dbReference type="EMBL" id="BKCN01000010">
    <property type="protein sequence ID" value="GER04411.1"/>
    <property type="molecule type" value="Genomic_DNA"/>
</dbReference>
<dbReference type="InterPro" id="IPR006665">
    <property type="entry name" value="OmpA-like"/>
</dbReference>
<keyword evidence="2" id="KW-0732">Signal</keyword>
<feature type="region of interest" description="Disordered" evidence="1">
    <location>
        <begin position="30"/>
        <end position="89"/>
    </location>
</feature>
<evidence type="ECO:0000313" key="5">
    <source>
        <dbReference type="Proteomes" id="UP000324996"/>
    </source>
</evidence>
<dbReference type="Gene3D" id="3.30.1330.60">
    <property type="entry name" value="OmpA-like domain"/>
    <property type="match status" value="1"/>
</dbReference>
<comment type="caution">
    <text evidence="4">The sequence shown here is derived from an EMBL/GenBank/DDBJ whole genome shotgun (WGS) entry which is preliminary data.</text>
</comment>
<protein>
    <recommendedName>
        <fullName evidence="3">OmpA-like domain-containing protein</fullName>
    </recommendedName>
</protein>
<gene>
    <name evidence="4" type="ORF">JCM17846_20930</name>
</gene>
<feature type="compositionally biased region" description="Basic and acidic residues" evidence="1">
    <location>
        <begin position="50"/>
        <end position="64"/>
    </location>
</feature>